<comment type="caution">
    <text evidence="1">The sequence shown here is derived from an EMBL/GenBank/DDBJ whole genome shotgun (WGS) entry which is preliminary data.</text>
</comment>
<evidence type="ECO:0008006" key="3">
    <source>
        <dbReference type="Google" id="ProtNLM"/>
    </source>
</evidence>
<accession>A0A0F8EZ15</accession>
<dbReference type="Pfam" id="PF08004">
    <property type="entry name" value="DUF1699"/>
    <property type="match status" value="1"/>
</dbReference>
<protein>
    <recommendedName>
        <fullName evidence="3">DUF1699 family protein</fullName>
    </recommendedName>
</protein>
<dbReference type="AlphaFoldDB" id="A0A0F8EZ15"/>
<dbReference type="InterPro" id="IPR012546">
    <property type="entry name" value="DUF1699"/>
</dbReference>
<name>A0A0F8EZ15_METMZ</name>
<reference evidence="1 2" key="1">
    <citation type="journal article" date="2015" name="ISME J.">
        <title>Genomic and phenotypic differentiation among Methanosarcina mazei populations from Columbia River sediment.</title>
        <authorList>
            <person name="Youngblut N.D."/>
            <person name="Wirth J.S."/>
            <person name="Henriksen J.R."/>
            <person name="Smith M."/>
            <person name="Simon H."/>
            <person name="Metcalf W.W."/>
            <person name="Whitaker R.J."/>
        </authorList>
    </citation>
    <scope>NUCLEOTIDE SEQUENCE [LARGE SCALE GENOMIC DNA]</scope>
    <source>
        <strain evidence="1 2">3.F.A.1A.1</strain>
    </source>
</reference>
<proteinExistence type="predicted"/>
<dbReference type="RefSeq" id="WP_048043981.1">
    <property type="nucleotide sequence ID" value="NZ_JJPA01000071.1"/>
</dbReference>
<dbReference type="PATRIC" id="fig|2209.61.peg.3333"/>
<sequence length="134" mass="15262">MQIKVISGRDEIPLLLPNEKIIHIGFRPSNADIYSVCESCPKIEAIQVPPSYFVSISKSIQIFLRMQKIQLLEGDVGGHRKDLHPYYVVPGYIIEKIKELKEDGTKPDDIVKYVSRLHRMSEPLAAYVVQSVKI</sequence>
<evidence type="ECO:0000313" key="1">
    <source>
        <dbReference type="EMBL" id="KKG35339.1"/>
    </source>
</evidence>
<dbReference type="EMBL" id="JJPA01000071">
    <property type="protein sequence ID" value="KKG35339.1"/>
    <property type="molecule type" value="Genomic_DNA"/>
</dbReference>
<dbReference type="Proteomes" id="UP000034399">
    <property type="component" value="Unassembled WGS sequence"/>
</dbReference>
<organism evidence="1 2">
    <name type="scientific">Methanosarcina mazei</name>
    <name type="common">Methanosarcina frisia</name>
    <dbReference type="NCBI Taxonomy" id="2209"/>
    <lineage>
        <taxon>Archaea</taxon>
        <taxon>Methanobacteriati</taxon>
        <taxon>Methanobacteriota</taxon>
        <taxon>Stenosarchaea group</taxon>
        <taxon>Methanomicrobia</taxon>
        <taxon>Methanosarcinales</taxon>
        <taxon>Methanosarcinaceae</taxon>
        <taxon>Methanosarcina</taxon>
    </lineage>
</organism>
<gene>
    <name evidence="1" type="ORF">DU52_15475</name>
</gene>
<evidence type="ECO:0000313" key="2">
    <source>
        <dbReference type="Proteomes" id="UP000034399"/>
    </source>
</evidence>